<dbReference type="PROSITE" id="PS50109">
    <property type="entry name" value="HIS_KIN"/>
    <property type="match status" value="1"/>
</dbReference>
<dbReference type="Gene3D" id="1.10.287.130">
    <property type="match status" value="1"/>
</dbReference>
<dbReference type="Pfam" id="PF00512">
    <property type="entry name" value="HisKA"/>
    <property type="match status" value="1"/>
</dbReference>
<dbReference type="InterPro" id="IPR011006">
    <property type="entry name" value="CheY-like_superfamily"/>
</dbReference>
<keyword evidence="3 4" id="KW-0597">Phosphoprotein</keyword>
<feature type="domain" description="PAC" evidence="8">
    <location>
        <begin position="209"/>
        <end position="259"/>
    </location>
</feature>
<dbReference type="PROSITE" id="PS50110">
    <property type="entry name" value="RESPONSE_REGULATORY"/>
    <property type="match status" value="1"/>
</dbReference>
<dbReference type="CDD" id="cd00130">
    <property type="entry name" value="PAS"/>
    <property type="match status" value="3"/>
</dbReference>
<gene>
    <name evidence="9" type="ORF">J3R73_005312</name>
</gene>
<dbReference type="SUPFAM" id="SSF52172">
    <property type="entry name" value="CheY-like"/>
    <property type="match status" value="1"/>
</dbReference>
<name>A0ABU0FNB9_9HYPH</name>
<dbReference type="InterPro" id="IPR005467">
    <property type="entry name" value="His_kinase_dom"/>
</dbReference>
<dbReference type="InterPro" id="IPR036097">
    <property type="entry name" value="HisK_dim/P_sf"/>
</dbReference>
<dbReference type="PROSITE" id="PS50112">
    <property type="entry name" value="PAS"/>
    <property type="match status" value="2"/>
</dbReference>
<feature type="domain" description="PAS" evidence="7">
    <location>
        <begin position="137"/>
        <end position="181"/>
    </location>
</feature>
<dbReference type="InterPro" id="IPR004358">
    <property type="entry name" value="Sig_transdc_His_kin-like_C"/>
</dbReference>
<dbReference type="SUPFAM" id="SSF55874">
    <property type="entry name" value="ATPase domain of HSP90 chaperone/DNA topoisomerase II/histidine kinase"/>
    <property type="match status" value="1"/>
</dbReference>
<dbReference type="SMART" id="SM00448">
    <property type="entry name" value="REC"/>
    <property type="match status" value="1"/>
</dbReference>
<dbReference type="RefSeq" id="WP_307434295.1">
    <property type="nucleotide sequence ID" value="NZ_JAUSVK010000001.1"/>
</dbReference>
<dbReference type="SUPFAM" id="SSF47384">
    <property type="entry name" value="Homodimeric domain of signal transducing histidine kinase"/>
    <property type="match status" value="1"/>
</dbReference>
<dbReference type="Proteomes" id="UP001237448">
    <property type="component" value="Unassembled WGS sequence"/>
</dbReference>
<evidence type="ECO:0000259" key="7">
    <source>
        <dbReference type="PROSITE" id="PS50112"/>
    </source>
</evidence>
<evidence type="ECO:0000256" key="1">
    <source>
        <dbReference type="ARBA" id="ARBA00000085"/>
    </source>
</evidence>
<dbReference type="InterPro" id="IPR036890">
    <property type="entry name" value="HATPase_C_sf"/>
</dbReference>
<keyword evidence="10" id="KW-1185">Reference proteome</keyword>
<dbReference type="EMBL" id="JAUSVK010000001">
    <property type="protein sequence ID" value="MDQ0395520.1"/>
    <property type="molecule type" value="Genomic_DNA"/>
</dbReference>
<evidence type="ECO:0000256" key="2">
    <source>
        <dbReference type="ARBA" id="ARBA00012438"/>
    </source>
</evidence>
<evidence type="ECO:0000256" key="4">
    <source>
        <dbReference type="PROSITE-ProRule" id="PRU00169"/>
    </source>
</evidence>
<dbReference type="PANTHER" id="PTHR43065:SF42">
    <property type="entry name" value="TWO-COMPONENT SENSOR PPRA"/>
    <property type="match status" value="1"/>
</dbReference>
<reference evidence="9 10" key="1">
    <citation type="submission" date="2023-07" db="EMBL/GenBank/DDBJ databases">
        <title>Genomic Encyclopedia of Type Strains, Phase IV (KMG-IV): sequencing the most valuable type-strain genomes for metagenomic binning, comparative biology and taxonomic classification.</title>
        <authorList>
            <person name="Goeker M."/>
        </authorList>
    </citation>
    <scope>NUCLEOTIDE SEQUENCE [LARGE SCALE GENOMIC DNA]</scope>
    <source>
        <strain evidence="9 10">DSM 5896</strain>
    </source>
</reference>
<dbReference type="InterPro" id="IPR003661">
    <property type="entry name" value="HisK_dim/P_dom"/>
</dbReference>
<feature type="domain" description="Histidine kinase" evidence="5">
    <location>
        <begin position="422"/>
        <end position="647"/>
    </location>
</feature>
<comment type="catalytic activity">
    <reaction evidence="1">
        <text>ATP + protein L-histidine = ADP + protein N-phospho-L-histidine.</text>
        <dbReference type="EC" id="2.7.13.3"/>
    </reaction>
</comment>
<feature type="domain" description="Response regulatory" evidence="6">
    <location>
        <begin position="668"/>
        <end position="783"/>
    </location>
</feature>
<dbReference type="PANTHER" id="PTHR43065">
    <property type="entry name" value="SENSOR HISTIDINE KINASE"/>
    <property type="match status" value="1"/>
</dbReference>
<dbReference type="Gene3D" id="3.40.50.2300">
    <property type="match status" value="1"/>
</dbReference>
<dbReference type="Gene3D" id="3.30.450.20">
    <property type="entry name" value="PAS domain"/>
    <property type="match status" value="3"/>
</dbReference>
<dbReference type="CDD" id="cd00082">
    <property type="entry name" value="HisKA"/>
    <property type="match status" value="1"/>
</dbReference>
<dbReference type="SMART" id="SM00388">
    <property type="entry name" value="HisKA"/>
    <property type="match status" value="1"/>
</dbReference>
<dbReference type="Pfam" id="PF08448">
    <property type="entry name" value="PAS_4"/>
    <property type="match status" value="3"/>
</dbReference>
<evidence type="ECO:0000259" key="5">
    <source>
        <dbReference type="PROSITE" id="PS50109"/>
    </source>
</evidence>
<evidence type="ECO:0000256" key="3">
    <source>
        <dbReference type="ARBA" id="ARBA00022553"/>
    </source>
</evidence>
<dbReference type="SUPFAM" id="SSF55785">
    <property type="entry name" value="PYP-like sensor domain (PAS domain)"/>
    <property type="match status" value="3"/>
</dbReference>
<dbReference type="Pfam" id="PF02518">
    <property type="entry name" value="HATPase_c"/>
    <property type="match status" value="1"/>
</dbReference>
<evidence type="ECO:0000259" key="8">
    <source>
        <dbReference type="PROSITE" id="PS50113"/>
    </source>
</evidence>
<dbReference type="Pfam" id="PF00072">
    <property type="entry name" value="Response_reg"/>
    <property type="match status" value="1"/>
</dbReference>
<dbReference type="InterPro" id="IPR003594">
    <property type="entry name" value="HATPase_dom"/>
</dbReference>
<accession>A0ABU0FNB9</accession>
<dbReference type="InterPro" id="IPR000014">
    <property type="entry name" value="PAS"/>
</dbReference>
<protein>
    <recommendedName>
        <fullName evidence="2">histidine kinase</fullName>
        <ecNumber evidence="2">2.7.13.3</ecNumber>
    </recommendedName>
</protein>
<comment type="caution">
    <text evidence="9">The sequence shown here is derived from an EMBL/GenBank/DDBJ whole genome shotgun (WGS) entry which is preliminary data.</text>
</comment>
<dbReference type="InterPro" id="IPR013656">
    <property type="entry name" value="PAS_4"/>
</dbReference>
<dbReference type="SMART" id="SM00387">
    <property type="entry name" value="HATPase_c"/>
    <property type="match status" value="1"/>
</dbReference>
<dbReference type="PRINTS" id="PR00344">
    <property type="entry name" value="BCTRLSENSOR"/>
</dbReference>
<evidence type="ECO:0000259" key="6">
    <source>
        <dbReference type="PROSITE" id="PS50110"/>
    </source>
</evidence>
<feature type="domain" description="PAS" evidence="7">
    <location>
        <begin position="5"/>
        <end position="75"/>
    </location>
</feature>
<proteinExistence type="predicted"/>
<dbReference type="Gene3D" id="3.30.565.10">
    <property type="entry name" value="Histidine kinase-like ATPase, C-terminal domain"/>
    <property type="match status" value="1"/>
</dbReference>
<dbReference type="PROSITE" id="PS50113">
    <property type="entry name" value="PAC"/>
    <property type="match status" value="1"/>
</dbReference>
<evidence type="ECO:0000313" key="9">
    <source>
        <dbReference type="EMBL" id="MDQ0395520.1"/>
    </source>
</evidence>
<sequence>MKQPESGGLGEILDALDTGLIILDRDKKVVGWNGWVVSATRVSAEEAAGRTLEEIFPPEPLRRLLAAVDNALHAGTSSLLTHSLNPDLLPLHTRAGRSLIHDVSVRPLGPRSEARCLIQIVDVTLAAERERLLRARQNARYAAVVDNAPDAIVTLSAEGIVEFANAAVHRELGYPLQDLVGLPLRGIFADASEWDRIWPRLAAGEALPAPVSLAVIRRDGSTSHVELSASRWTSEMRVYVTAILRDVTDRHAAEAKLRHLNETLEERVVNAIAERNLLADIVETTDAFIQVVDLSYRILAVNKASADEFERIFGVRPEVGDDVLDLLAAQPEQRDRLEALWRRALAGENFTVVQELGDPARDRRHYEMKFSSLRGSDDRLVAAFQFVYDVSERLEHQAQLARTEEALRHAQKMEAIGQLTGGIAHDFNNLLMGISGSIELLRRRIAAGKYDETQRFMDAAVASANRAAALTHRLLAFARRQPLDTRSVDVNHLVRDMEDLLRRSLNEQIELRISLAPDLWATLTDANQLENALLNLAINARDAMPDGGLLSISTRNEELDRPVRHGSEEIEAGSYTVIRVADTGVGMPPEVVSKVFEPFFTTKPIGQGTGLGLSMIYGFVKQSRGHVRIESAPGEGTAVVIYLPRSDEEPLAGREAAVERPSVASGEVVLLVEDDPSVRLLIGEVLSELGYACVEATDGQAAEPILRSNIEIDLMITDIGLPGMNGHQLADIARRYRPQLKILFVTGYAEHATGNTGFLRPGMELATKPFILDSLALKIREMLAAPARRTDTV</sequence>
<evidence type="ECO:0000313" key="10">
    <source>
        <dbReference type="Proteomes" id="UP001237448"/>
    </source>
</evidence>
<dbReference type="InterPro" id="IPR035965">
    <property type="entry name" value="PAS-like_dom_sf"/>
</dbReference>
<dbReference type="NCBIfam" id="TIGR00229">
    <property type="entry name" value="sensory_box"/>
    <property type="match status" value="2"/>
</dbReference>
<dbReference type="EC" id="2.7.13.3" evidence="2"/>
<dbReference type="InterPro" id="IPR001789">
    <property type="entry name" value="Sig_transdc_resp-reg_receiver"/>
</dbReference>
<organism evidence="9 10">
    <name type="scientific">Labrys monachus</name>
    <dbReference type="NCBI Taxonomy" id="217067"/>
    <lineage>
        <taxon>Bacteria</taxon>
        <taxon>Pseudomonadati</taxon>
        <taxon>Pseudomonadota</taxon>
        <taxon>Alphaproteobacteria</taxon>
        <taxon>Hyphomicrobiales</taxon>
        <taxon>Xanthobacteraceae</taxon>
        <taxon>Labrys</taxon>
    </lineage>
</organism>
<feature type="modified residue" description="4-aspartylphosphate" evidence="4">
    <location>
        <position position="718"/>
    </location>
</feature>
<dbReference type="SMART" id="SM00091">
    <property type="entry name" value="PAS"/>
    <property type="match status" value="3"/>
</dbReference>
<dbReference type="InterPro" id="IPR000700">
    <property type="entry name" value="PAS-assoc_C"/>
</dbReference>